<dbReference type="OrthoDB" id="5640439at2759"/>
<sequence length="176" mass="20016">MDQQLQRVYLNTACMIQSVDTSRSVPESDVTAIAHLLLECGDKDGHHGYFRRSEAIIRTINPGVVPGDYGSSLRPDIAVTQRMVYNGDQLIYVFHDGDESHVLIVECKSDHDYNRHAMTQLRAYMRYSQFLAGLLLSQRRASFFFQDVNGEWIQPGPEFSDISQHVPEIADIIRAL</sequence>
<organism evidence="1 2">
    <name type="scientific">Dispira parvispora</name>
    <dbReference type="NCBI Taxonomy" id="1520584"/>
    <lineage>
        <taxon>Eukaryota</taxon>
        <taxon>Fungi</taxon>
        <taxon>Fungi incertae sedis</taxon>
        <taxon>Zoopagomycota</taxon>
        <taxon>Kickxellomycotina</taxon>
        <taxon>Dimargaritomycetes</taxon>
        <taxon>Dimargaritales</taxon>
        <taxon>Dimargaritaceae</taxon>
        <taxon>Dispira</taxon>
    </lineage>
</organism>
<dbReference type="EMBL" id="JANBPY010000219">
    <property type="protein sequence ID" value="KAJ1968184.1"/>
    <property type="molecule type" value="Genomic_DNA"/>
</dbReference>
<dbReference type="Proteomes" id="UP001150925">
    <property type="component" value="Unassembled WGS sequence"/>
</dbReference>
<name>A0A9W8AZ33_9FUNG</name>
<keyword evidence="2" id="KW-1185">Reference proteome</keyword>
<accession>A0A9W8AZ33</accession>
<gene>
    <name evidence="1" type="ORF">IWQ62_001395</name>
</gene>
<dbReference type="AlphaFoldDB" id="A0A9W8AZ33"/>
<proteinExistence type="predicted"/>
<protein>
    <submittedName>
        <fullName evidence="1">Uncharacterized protein</fullName>
    </submittedName>
</protein>
<comment type="caution">
    <text evidence="1">The sequence shown here is derived from an EMBL/GenBank/DDBJ whole genome shotgun (WGS) entry which is preliminary data.</text>
</comment>
<reference evidence="1" key="1">
    <citation type="submission" date="2022-07" db="EMBL/GenBank/DDBJ databases">
        <title>Phylogenomic reconstructions and comparative analyses of Kickxellomycotina fungi.</title>
        <authorList>
            <person name="Reynolds N.K."/>
            <person name="Stajich J.E."/>
            <person name="Barry K."/>
            <person name="Grigoriev I.V."/>
            <person name="Crous P."/>
            <person name="Smith M.E."/>
        </authorList>
    </citation>
    <scope>NUCLEOTIDE SEQUENCE</scope>
    <source>
        <strain evidence="1">RSA 1196</strain>
    </source>
</reference>
<evidence type="ECO:0000313" key="1">
    <source>
        <dbReference type="EMBL" id="KAJ1968184.1"/>
    </source>
</evidence>
<evidence type="ECO:0000313" key="2">
    <source>
        <dbReference type="Proteomes" id="UP001150925"/>
    </source>
</evidence>